<dbReference type="PROSITE" id="PS00105">
    <property type="entry name" value="AA_TRANSFER_CLASS_1"/>
    <property type="match status" value="1"/>
</dbReference>
<dbReference type="PANTHER" id="PTHR42691:SF1">
    <property type="entry name" value="ASPARTATE AMINOTRANSFERASE YHDR-RELATED"/>
    <property type="match status" value="1"/>
</dbReference>
<proteinExistence type="inferred from homology"/>
<dbReference type="InterPro" id="IPR004839">
    <property type="entry name" value="Aminotransferase_I/II_large"/>
</dbReference>
<dbReference type="InterPro" id="IPR004838">
    <property type="entry name" value="NHTrfase_class1_PyrdxlP-BS"/>
</dbReference>
<reference evidence="3 4" key="1">
    <citation type="submission" date="2022-12" db="EMBL/GenBank/DDBJ databases">
        <title>Metagenome assembled genome from gulf of manar.</title>
        <authorList>
            <person name="Kohli P."/>
            <person name="Pk S."/>
            <person name="Venkata Ramana C."/>
            <person name="Sasikala C."/>
        </authorList>
    </citation>
    <scope>NUCLEOTIDE SEQUENCE [LARGE SCALE GENOMIC DNA]</scope>
    <source>
        <strain evidence="3">JB008</strain>
    </source>
</reference>
<dbReference type="PANTHER" id="PTHR42691">
    <property type="entry name" value="ASPARTATE AMINOTRANSFERASE YHDR-RELATED"/>
    <property type="match status" value="1"/>
</dbReference>
<evidence type="ECO:0000313" key="4">
    <source>
        <dbReference type="Proteomes" id="UP001221217"/>
    </source>
</evidence>
<dbReference type="InterPro" id="IPR015422">
    <property type="entry name" value="PyrdxlP-dep_Trfase_small"/>
</dbReference>
<protein>
    <recommendedName>
        <fullName evidence="1">Aminotransferase</fullName>
        <ecNumber evidence="1">2.6.1.-</ecNumber>
    </recommendedName>
</protein>
<dbReference type="NCBIfam" id="NF005305">
    <property type="entry name" value="PRK06836.1"/>
    <property type="match status" value="1"/>
</dbReference>
<dbReference type="Proteomes" id="UP001221217">
    <property type="component" value="Unassembled WGS sequence"/>
</dbReference>
<dbReference type="EC" id="2.6.1.-" evidence="1"/>
<dbReference type="Gene3D" id="3.40.640.10">
    <property type="entry name" value="Type I PLP-dependent aspartate aminotransferase-like (Major domain)"/>
    <property type="match status" value="1"/>
</dbReference>
<sequence>MAISRHINDLMAGSSFIRKMFETGAKLKAEYGADNVYDFSLGNPDIPPVEDFGRQLKSILSEDAVGKHGYMPNAGYPFAREAVAGWVSEVQSTSVDMNSIVMTCGAGGGMNAVLKSILNPGDRVLVSAPCFMEYKFYCDNHGGKLDIVRPKEDLSLDAAAFEAALDDDVAAVIINSPNNPSGKIYSEDNIKELAAVLRASEKKTGRAVYLICDEPYRKIVFDGAVVPAVFPIYDNAIVVTSYSKDLSIPGERIGYAAVNPAADDFTNLMDAIILCNRIIGFVNAPALMQRAVAGLQGVSVDISEYQRKRDKLCTGLWDIGYEFEKPLGTFYLFPKTPGGDDAKIVDLLLQERVLVVPGGGFAMPGYFRISYCVDDSVIEGSMEGFRKAFEKIN</sequence>
<dbReference type="Pfam" id="PF00155">
    <property type="entry name" value="Aminotran_1_2"/>
    <property type="match status" value="1"/>
</dbReference>
<comment type="similarity">
    <text evidence="1">Belongs to the class-I pyridoxal-phosphate-dependent aminotransferase family.</text>
</comment>
<evidence type="ECO:0000313" key="3">
    <source>
        <dbReference type="EMBL" id="MDC7227572.1"/>
    </source>
</evidence>
<comment type="cofactor">
    <cofactor evidence="1">
        <name>pyridoxal 5'-phosphate</name>
        <dbReference type="ChEBI" id="CHEBI:597326"/>
    </cofactor>
</comment>
<name>A0AAJ1IE07_9SPIO</name>
<dbReference type="CDD" id="cd00609">
    <property type="entry name" value="AAT_like"/>
    <property type="match status" value="1"/>
</dbReference>
<dbReference type="AlphaFoldDB" id="A0AAJ1IE07"/>
<gene>
    <name evidence="3" type="ORF">PQJ61_12475</name>
</gene>
<feature type="domain" description="Aminotransferase class I/classII large" evidence="2">
    <location>
        <begin position="36"/>
        <end position="379"/>
    </location>
</feature>
<evidence type="ECO:0000256" key="1">
    <source>
        <dbReference type="RuleBase" id="RU000481"/>
    </source>
</evidence>
<dbReference type="InterPro" id="IPR015421">
    <property type="entry name" value="PyrdxlP-dep_Trfase_major"/>
</dbReference>
<keyword evidence="1 3" id="KW-0032">Aminotransferase</keyword>
<dbReference type="Gene3D" id="3.90.1150.10">
    <property type="entry name" value="Aspartate Aminotransferase, domain 1"/>
    <property type="match status" value="2"/>
</dbReference>
<comment type="caution">
    <text evidence="3">The sequence shown here is derived from an EMBL/GenBank/DDBJ whole genome shotgun (WGS) entry which is preliminary data.</text>
</comment>
<keyword evidence="1 3" id="KW-0808">Transferase</keyword>
<dbReference type="GO" id="GO:0030170">
    <property type="term" value="F:pyridoxal phosphate binding"/>
    <property type="evidence" value="ECO:0007669"/>
    <property type="project" value="InterPro"/>
</dbReference>
<dbReference type="SUPFAM" id="SSF53383">
    <property type="entry name" value="PLP-dependent transferases"/>
    <property type="match status" value="1"/>
</dbReference>
<dbReference type="EMBL" id="JAQQAL010000028">
    <property type="protein sequence ID" value="MDC7227572.1"/>
    <property type="molecule type" value="Genomic_DNA"/>
</dbReference>
<evidence type="ECO:0000259" key="2">
    <source>
        <dbReference type="Pfam" id="PF00155"/>
    </source>
</evidence>
<organism evidence="3 4">
    <name type="scientific">Candidatus Thalassospirochaeta sargassi</name>
    <dbReference type="NCBI Taxonomy" id="3119039"/>
    <lineage>
        <taxon>Bacteria</taxon>
        <taxon>Pseudomonadati</taxon>
        <taxon>Spirochaetota</taxon>
        <taxon>Spirochaetia</taxon>
        <taxon>Spirochaetales</taxon>
        <taxon>Spirochaetaceae</taxon>
        <taxon>Candidatus Thalassospirochaeta</taxon>
    </lineage>
</organism>
<dbReference type="GO" id="GO:0008483">
    <property type="term" value="F:transaminase activity"/>
    <property type="evidence" value="ECO:0007669"/>
    <property type="project" value="UniProtKB-KW"/>
</dbReference>
<dbReference type="InterPro" id="IPR015424">
    <property type="entry name" value="PyrdxlP-dep_Trfase"/>
</dbReference>
<accession>A0AAJ1IE07</accession>